<dbReference type="EMBL" id="JBHTBJ010000001">
    <property type="protein sequence ID" value="MFC7272815.1"/>
    <property type="molecule type" value="Genomic_DNA"/>
</dbReference>
<dbReference type="SUPFAM" id="SSF46785">
    <property type="entry name" value="Winged helix' DNA-binding domain"/>
    <property type="match status" value="1"/>
</dbReference>
<dbReference type="Gene3D" id="1.10.10.10">
    <property type="entry name" value="Winged helix-like DNA-binding domain superfamily/Winged helix DNA-binding domain"/>
    <property type="match status" value="1"/>
</dbReference>
<dbReference type="CDD" id="cd00090">
    <property type="entry name" value="HTH_ARSR"/>
    <property type="match status" value="1"/>
</dbReference>
<dbReference type="Proteomes" id="UP001596548">
    <property type="component" value="Unassembled WGS sequence"/>
</dbReference>
<keyword evidence="1" id="KW-0805">Transcription regulation</keyword>
<keyword evidence="2" id="KW-0238">DNA-binding</keyword>
<dbReference type="InterPro" id="IPR036388">
    <property type="entry name" value="WH-like_DNA-bd_sf"/>
</dbReference>
<dbReference type="InterPro" id="IPR036390">
    <property type="entry name" value="WH_DNA-bd_sf"/>
</dbReference>
<reference evidence="6" key="1">
    <citation type="journal article" date="2019" name="Int. J. Syst. Evol. Microbiol.">
        <title>The Global Catalogue of Microorganisms (GCM) 10K type strain sequencing project: providing services to taxonomists for standard genome sequencing and annotation.</title>
        <authorList>
            <consortium name="The Broad Institute Genomics Platform"/>
            <consortium name="The Broad Institute Genome Sequencing Center for Infectious Disease"/>
            <person name="Wu L."/>
            <person name="Ma J."/>
        </authorList>
    </citation>
    <scope>NUCLEOTIDE SEQUENCE [LARGE SCALE GENOMIC DNA]</scope>
    <source>
        <strain evidence="6">XZYJT-10</strain>
    </source>
</reference>
<evidence type="ECO:0000313" key="5">
    <source>
        <dbReference type="EMBL" id="MFC7272815.1"/>
    </source>
</evidence>
<evidence type="ECO:0000256" key="2">
    <source>
        <dbReference type="ARBA" id="ARBA00023125"/>
    </source>
</evidence>
<feature type="domain" description="HTH marR-type" evidence="4">
    <location>
        <begin position="1"/>
        <end position="122"/>
    </location>
</feature>
<dbReference type="InterPro" id="IPR023187">
    <property type="entry name" value="Tscrpt_reg_MarR-type_CS"/>
</dbReference>
<organism evidence="5 6">
    <name type="scientific">Paractinoplanes rhizophilus</name>
    <dbReference type="NCBI Taxonomy" id="1416877"/>
    <lineage>
        <taxon>Bacteria</taxon>
        <taxon>Bacillati</taxon>
        <taxon>Actinomycetota</taxon>
        <taxon>Actinomycetes</taxon>
        <taxon>Micromonosporales</taxon>
        <taxon>Micromonosporaceae</taxon>
        <taxon>Paractinoplanes</taxon>
    </lineage>
</organism>
<dbReference type="PROSITE" id="PS50995">
    <property type="entry name" value="HTH_MARR_2"/>
    <property type="match status" value="1"/>
</dbReference>
<dbReference type="SMART" id="SM00347">
    <property type="entry name" value="HTH_MARR"/>
    <property type="match status" value="1"/>
</dbReference>
<dbReference type="PROSITE" id="PS01117">
    <property type="entry name" value="HTH_MARR_1"/>
    <property type="match status" value="1"/>
</dbReference>
<dbReference type="PANTHER" id="PTHR33164:SF57">
    <property type="entry name" value="MARR-FAMILY TRANSCRIPTIONAL REGULATOR"/>
    <property type="match status" value="1"/>
</dbReference>
<dbReference type="PANTHER" id="PTHR33164">
    <property type="entry name" value="TRANSCRIPTIONAL REGULATOR, MARR FAMILY"/>
    <property type="match status" value="1"/>
</dbReference>
<sequence>MIRLTKQRRSEERTAVPGGALGMLRIIDRLGDGAHARELAAQAALDPSTVSRAVAALVADGLVARQPDPHDGRATTLAVTPAGRAALADALDWYQRLVDRALADWTPDEIAAFDRQLGRFTEAMQDALTTTSFTTTGNLEVAR</sequence>
<evidence type="ECO:0000313" key="6">
    <source>
        <dbReference type="Proteomes" id="UP001596548"/>
    </source>
</evidence>
<keyword evidence="3" id="KW-0804">Transcription</keyword>
<name>A0ABW2HI68_9ACTN</name>
<dbReference type="InterPro" id="IPR039422">
    <property type="entry name" value="MarR/SlyA-like"/>
</dbReference>
<keyword evidence="6" id="KW-1185">Reference proteome</keyword>
<evidence type="ECO:0000259" key="4">
    <source>
        <dbReference type="PROSITE" id="PS50995"/>
    </source>
</evidence>
<dbReference type="InterPro" id="IPR000835">
    <property type="entry name" value="HTH_MarR-typ"/>
</dbReference>
<evidence type="ECO:0000256" key="3">
    <source>
        <dbReference type="ARBA" id="ARBA00023163"/>
    </source>
</evidence>
<dbReference type="InterPro" id="IPR011991">
    <property type="entry name" value="ArsR-like_HTH"/>
</dbReference>
<comment type="caution">
    <text evidence="5">The sequence shown here is derived from an EMBL/GenBank/DDBJ whole genome shotgun (WGS) entry which is preliminary data.</text>
</comment>
<dbReference type="Pfam" id="PF12802">
    <property type="entry name" value="MarR_2"/>
    <property type="match status" value="1"/>
</dbReference>
<gene>
    <name evidence="5" type="ORF">ACFQS1_02380</name>
</gene>
<proteinExistence type="predicted"/>
<protein>
    <submittedName>
        <fullName evidence="5">MarR family winged helix-turn-helix transcriptional regulator</fullName>
    </submittedName>
</protein>
<dbReference type="RefSeq" id="WP_378964232.1">
    <property type="nucleotide sequence ID" value="NZ_JBHTBJ010000001.1"/>
</dbReference>
<accession>A0ABW2HI68</accession>
<evidence type="ECO:0000256" key="1">
    <source>
        <dbReference type="ARBA" id="ARBA00023015"/>
    </source>
</evidence>